<gene>
    <name evidence="12" type="ORF">BRENAR_LOCUS1544</name>
</gene>
<evidence type="ECO:0000256" key="8">
    <source>
        <dbReference type="ARBA" id="ARBA00044479"/>
    </source>
</evidence>
<dbReference type="Pfam" id="PF00459">
    <property type="entry name" value="Inositol_P"/>
    <property type="match status" value="1"/>
</dbReference>
<dbReference type="AlphaFoldDB" id="A0A448YIQ3"/>
<dbReference type="GO" id="GO:0000103">
    <property type="term" value="P:sulfate assimilation"/>
    <property type="evidence" value="ECO:0007669"/>
    <property type="project" value="TreeGrafter"/>
</dbReference>
<evidence type="ECO:0000256" key="7">
    <source>
        <dbReference type="ARBA" id="ARBA00044466"/>
    </source>
</evidence>
<accession>A0A448YIQ3</accession>
<feature type="binding site" evidence="10">
    <location>
        <position position="72"/>
    </location>
    <ligand>
        <name>Mg(2+)</name>
        <dbReference type="ChEBI" id="CHEBI:18420"/>
        <label>1</label>
        <note>catalytic</note>
    </ligand>
</feature>
<dbReference type="Proteomes" id="UP000290900">
    <property type="component" value="Unassembled WGS sequence"/>
</dbReference>
<dbReference type="PROSITE" id="PS00630">
    <property type="entry name" value="IMP_2"/>
    <property type="match status" value="1"/>
</dbReference>
<feature type="binding site" evidence="10">
    <location>
        <position position="138"/>
    </location>
    <ligand>
        <name>Mg(2+)</name>
        <dbReference type="ChEBI" id="CHEBI:18420"/>
        <label>1</label>
        <note>catalytic</note>
    </ligand>
</feature>
<dbReference type="OrthoDB" id="411145at2759"/>
<evidence type="ECO:0000313" key="12">
    <source>
        <dbReference type="EMBL" id="VEU20809.1"/>
    </source>
</evidence>
<dbReference type="FunFam" id="3.40.190.80:FF:000003">
    <property type="entry name" value="PAP-specific phosphatase HAL2-like"/>
    <property type="match status" value="1"/>
</dbReference>
<dbReference type="InterPro" id="IPR006239">
    <property type="entry name" value="DPNP"/>
</dbReference>
<dbReference type="GO" id="GO:0043647">
    <property type="term" value="P:inositol phosphate metabolic process"/>
    <property type="evidence" value="ECO:0007669"/>
    <property type="project" value="UniProtKB-UniRule"/>
</dbReference>
<comment type="cofactor">
    <cofactor evidence="1 10 11">
        <name>Mg(2+)</name>
        <dbReference type="ChEBI" id="CHEBI:18420"/>
    </cofactor>
</comment>
<evidence type="ECO:0000256" key="11">
    <source>
        <dbReference type="RuleBase" id="RU368076"/>
    </source>
</evidence>
<dbReference type="SUPFAM" id="SSF56655">
    <property type="entry name" value="Carbohydrate phosphatase"/>
    <property type="match status" value="1"/>
</dbReference>
<dbReference type="InterPro" id="IPR020550">
    <property type="entry name" value="Inositol_monophosphatase_CS"/>
</dbReference>
<dbReference type="InterPro" id="IPR051090">
    <property type="entry name" value="Inositol_monoP_superfamily"/>
</dbReference>
<dbReference type="EMBL" id="CAACVR010000007">
    <property type="protein sequence ID" value="VEU20809.1"/>
    <property type="molecule type" value="Genomic_DNA"/>
</dbReference>
<comment type="catalytic activity">
    <reaction evidence="9">
        <text>3'-phosphoadenylyl sulfate + H2O = adenosine 5'-phosphosulfate + phosphate</text>
        <dbReference type="Rhea" id="RHEA:77639"/>
        <dbReference type="ChEBI" id="CHEBI:15377"/>
        <dbReference type="ChEBI" id="CHEBI:43474"/>
        <dbReference type="ChEBI" id="CHEBI:58243"/>
        <dbReference type="ChEBI" id="CHEBI:58339"/>
        <dbReference type="EC" id="3.1.3.7"/>
    </reaction>
    <physiologicalReaction direction="left-to-right" evidence="9">
        <dbReference type="Rhea" id="RHEA:77640"/>
    </physiologicalReaction>
</comment>
<dbReference type="GO" id="GO:0046854">
    <property type="term" value="P:phosphatidylinositol phosphate biosynthetic process"/>
    <property type="evidence" value="ECO:0007669"/>
    <property type="project" value="InterPro"/>
</dbReference>
<dbReference type="GO" id="GO:0046872">
    <property type="term" value="F:metal ion binding"/>
    <property type="evidence" value="ECO:0007669"/>
    <property type="project" value="UniProtKB-UniRule"/>
</dbReference>
<dbReference type="NCBIfam" id="TIGR01330">
    <property type="entry name" value="bisphos_HAL2"/>
    <property type="match status" value="1"/>
</dbReference>
<evidence type="ECO:0000256" key="6">
    <source>
        <dbReference type="ARBA" id="ARBA00022842"/>
    </source>
</evidence>
<name>A0A448YIQ3_BRENA</name>
<dbReference type="PROSITE" id="PS00629">
    <property type="entry name" value="IMP_1"/>
    <property type="match status" value="1"/>
</dbReference>
<dbReference type="PANTHER" id="PTHR43200">
    <property type="entry name" value="PHOSPHATASE"/>
    <property type="match status" value="1"/>
</dbReference>
<dbReference type="Gene3D" id="3.40.190.80">
    <property type="match status" value="1"/>
</dbReference>
<dbReference type="STRING" id="13370.A0A448YIQ3"/>
<evidence type="ECO:0000256" key="2">
    <source>
        <dbReference type="ARBA" id="ARBA00009759"/>
    </source>
</evidence>
<keyword evidence="13" id="KW-1185">Reference proteome</keyword>
<keyword evidence="6 10" id="KW-0460">Magnesium</keyword>
<organism evidence="12 13">
    <name type="scientific">Brettanomyces naardenensis</name>
    <name type="common">Yeast</name>
    <dbReference type="NCBI Taxonomy" id="13370"/>
    <lineage>
        <taxon>Eukaryota</taxon>
        <taxon>Fungi</taxon>
        <taxon>Dikarya</taxon>
        <taxon>Ascomycota</taxon>
        <taxon>Saccharomycotina</taxon>
        <taxon>Pichiomycetes</taxon>
        <taxon>Pichiales</taxon>
        <taxon>Pichiaceae</taxon>
        <taxon>Brettanomyces</taxon>
    </lineage>
</organism>
<dbReference type="Gene3D" id="3.30.540.10">
    <property type="entry name" value="Fructose-1,6-Bisphosphatase, subunit A, domain 1"/>
    <property type="match status" value="1"/>
</dbReference>
<evidence type="ECO:0000256" key="1">
    <source>
        <dbReference type="ARBA" id="ARBA00001946"/>
    </source>
</evidence>
<evidence type="ECO:0000256" key="4">
    <source>
        <dbReference type="ARBA" id="ARBA00022723"/>
    </source>
</evidence>
<feature type="binding site" evidence="10">
    <location>
        <position position="135"/>
    </location>
    <ligand>
        <name>Mg(2+)</name>
        <dbReference type="ChEBI" id="CHEBI:18420"/>
        <label>1</label>
        <note>catalytic</note>
    </ligand>
</feature>
<comment type="function">
    <text evidence="11">Converts adenosine 3'-phosphate 5'-phosphosulfate (PAPS) to adenosine 5'-phosphosulfate (APS) and 3'(2')-phosphoadenosine 5'-phosphate (PAP) to AMP.</text>
</comment>
<sequence length="355" mass="39157">MSKDIPYLREIYIAQLAVKRASLLTKKIADEHLQRGISKVDKSPVTVGDFGAQAVVINSILKNFPGDEIVGEEDSRLIKSQHLETSILKEISWVQEKDSKANEQLGKIETAEQLCDAVDKGNSEGGRSGRIWALDPIDGTKGFIRGDQYAVCLALIVDGVVQVGVIGCPNLPHDLREKDSKIGGIYTAIRGHGSYFQDLSDDVTYPFNSKNRMKLHNEYDISQSRVVEGVEKGHSSHELQALIKTKLGITQPSVNLDSQVKYCAVAHGDAEIYLRLPINVNYREKIWDHASGWLLVHESGGKVTDMYGNDLDFGHGRTLDSQGVIAATSTVHPKIIKVIKEIVGEHGEELQKYCG</sequence>
<dbReference type="GO" id="GO:0008441">
    <property type="term" value="F:3'(2'),5'-bisphosphate nucleotidase activity"/>
    <property type="evidence" value="ECO:0007669"/>
    <property type="project" value="UniProtKB-UniRule"/>
</dbReference>
<comment type="similarity">
    <text evidence="2 11">Belongs to the inositol monophosphatase superfamily.</text>
</comment>
<dbReference type="PRINTS" id="PR00377">
    <property type="entry name" value="IMPHPHTASES"/>
</dbReference>
<evidence type="ECO:0000313" key="13">
    <source>
        <dbReference type="Proteomes" id="UP000290900"/>
    </source>
</evidence>
<dbReference type="InterPro" id="IPR020583">
    <property type="entry name" value="Inositol_monoP_metal-BS"/>
</dbReference>
<evidence type="ECO:0000256" key="5">
    <source>
        <dbReference type="ARBA" id="ARBA00022801"/>
    </source>
</evidence>
<evidence type="ECO:0000256" key="9">
    <source>
        <dbReference type="ARBA" id="ARBA00044484"/>
    </source>
</evidence>
<dbReference type="FunCoup" id="A0A448YIQ3">
    <property type="interactions" value="93"/>
</dbReference>
<dbReference type="InParanoid" id="A0A448YIQ3"/>
<keyword evidence="5 11" id="KW-0378">Hydrolase</keyword>
<dbReference type="InterPro" id="IPR000760">
    <property type="entry name" value="Inositol_monophosphatase-like"/>
</dbReference>
<proteinExistence type="inferred from homology"/>
<dbReference type="CDD" id="cd01517">
    <property type="entry name" value="PAP_phosphatase"/>
    <property type="match status" value="1"/>
</dbReference>
<dbReference type="EC" id="3.1.3.7" evidence="3 11"/>
<feature type="binding site" evidence="10">
    <location>
        <position position="288"/>
    </location>
    <ligand>
        <name>Mg(2+)</name>
        <dbReference type="ChEBI" id="CHEBI:18420"/>
        <label>1</label>
        <note>catalytic</note>
    </ligand>
</feature>
<evidence type="ECO:0000256" key="3">
    <source>
        <dbReference type="ARBA" id="ARBA00012633"/>
    </source>
</evidence>
<dbReference type="PANTHER" id="PTHR43200:SF6">
    <property type="entry name" value="3'(2'),5'-BISPHOSPHATE NUCLEOTIDASE"/>
    <property type="match status" value="1"/>
</dbReference>
<comment type="catalytic activity">
    <reaction evidence="8">
        <text>adenosine 3',5'-bisphosphate + H2O = AMP + phosphate</text>
        <dbReference type="Rhea" id="RHEA:10040"/>
        <dbReference type="ChEBI" id="CHEBI:15377"/>
        <dbReference type="ChEBI" id="CHEBI:43474"/>
        <dbReference type="ChEBI" id="CHEBI:58343"/>
        <dbReference type="ChEBI" id="CHEBI:456215"/>
        <dbReference type="EC" id="3.1.3.7"/>
    </reaction>
    <physiologicalReaction direction="left-to-right" evidence="8">
        <dbReference type="Rhea" id="RHEA:10041"/>
    </physiologicalReaction>
</comment>
<evidence type="ECO:0000256" key="10">
    <source>
        <dbReference type="PIRSR" id="PIRSR600760-2"/>
    </source>
</evidence>
<protein>
    <recommendedName>
        <fullName evidence="3 11">3'(2'),5'-bisphosphate nucleotidase</fullName>
        <ecNumber evidence="3 11">3.1.3.7</ecNumber>
    </recommendedName>
</protein>
<keyword evidence="4 10" id="KW-0479">Metal-binding</keyword>
<comment type="catalytic activity">
    <reaction evidence="7">
        <text>adenosine 2',5'-bisphosphate + H2O = AMP + phosphate</text>
        <dbReference type="Rhea" id="RHEA:77643"/>
        <dbReference type="ChEBI" id="CHEBI:15377"/>
        <dbReference type="ChEBI" id="CHEBI:43474"/>
        <dbReference type="ChEBI" id="CHEBI:194156"/>
        <dbReference type="ChEBI" id="CHEBI:456215"/>
        <dbReference type="EC" id="3.1.3.7"/>
    </reaction>
    <physiologicalReaction direction="left-to-right" evidence="7">
        <dbReference type="Rhea" id="RHEA:77644"/>
    </physiologicalReaction>
</comment>
<feature type="binding site" evidence="10">
    <location>
        <position position="137"/>
    </location>
    <ligand>
        <name>Mg(2+)</name>
        <dbReference type="ChEBI" id="CHEBI:18420"/>
        <label>1</label>
        <note>catalytic</note>
    </ligand>
</feature>
<reference evidence="12 13" key="1">
    <citation type="submission" date="2018-12" db="EMBL/GenBank/DDBJ databases">
        <authorList>
            <person name="Tiukova I."/>
            <person name="Dainat J."/>
        </authorList>
    </citation>
    <scope>NUCLEOTIDE SEQUENCE [LARGE SCALE GENOMIC DNA]</scope>
</reference>